<evidence type="ECO:0000256" key="5">
    <source>
        <dbReference type="ARBA" id="ARBA00022737"/>
    </source>
</evidence>
<feature type="domain" description="C2H2-type" evidence="13">
    <location>
        <begin position="510"/>
        <end position="533"/>
    </location>
</feature>
<proteinExistence type="inferred from homology"/>
<comment type="subcellular location">
    <subcellularLocation>
        <location evidence="2">Nucleus</location>
    </subcellularLocation>
</comment>
<dbReference type="SMART" id="SM00355">
    <property type="entry name" value="ZnF_C2H2"/>
    <property type="match status" value="10"/>
</dbReference>
<feature type="domain" description="C2H2-type" evidence="13">
    <location>
        <begin position="313"/>
        <end position="340"/>
    </location>
</feature>
<feature type="domain" description="C2H2-type" evidence="13">
    <location>
        <begin position="369"/>
        <end position="396"/>
    </location>
</feature>
<gene>
    <name evidence="16" type="primary">ZNF879</name>
</gene>
<dbReference type="InterPro" id="IPR036236">
    <property type="entry name" value="Znf_C2H2_sf"/>
</dbReference>
<accession>A0ABM0RS82</accession>
<keyword evidence="10" id="KW-0804">Transcription</keyword>
<feature type="domain" description="C2H2-type" evidence="13">
    <location>
        <begin position="453"/>
        <end position="480"/>
    </location>
</feature>
<feature type="domain" description="C2H2-type" evidence="13">
    <location>
        <begin position="425"/>
        <end position="452"/>
    </location>
</feature>
<reference evidence="16" key="1">
    <citation type="submission" date="2025-08" db="UniProtKB">
        <authorList>
            <consortium name="RefSeq"/>
        </authorList>
    </citation>
    <scope>IDENTIFICATION</scope>
</reference>
<dbReference type="PROSITE" id="PS00028">
    <property type="entry name" value="ZINC_FINGER_C2H2_1"/>
    <property type="match status" value="10"/>
</dbReference>
<dbReference type="InterPro" id="IPR013087">
    <property type="entry name" value="Znf_C2H2_type"/>
</dbReference>
<comment type="similarity">
    <text evidence="3">Belongs to the krueppel C2H2-type zinc-finger protein family.</text>
</comment>
<keyword evidence="11" id="KW-0539">Nucleus</keyword>
<evidence type="ECO:0000256" key="2">
    <source>
        <dbReference type="ARBA" id="ARBA00004123"/>
    </source>
</evidence>
<dbReference type="InterPro" id="IPR036051">
    <property type="entry name" value="KRAB_dom_sf"/>
</dbReference>
<dbReference type="PANTHER" id="PTHR24404:SF100">
    <property type="entry name" value="ZINC FINGER PROTEIN 501"/>
    <property type="match status" value="1"/>
</dbReference>
<comment type="function">
    <text evidence="1">May be involved in transcriptional regulation.</text>
</comment>
<name>A0ABM0RS82_GALVR</name>
<feature type="domain" description="C2H2-type" evidence="13">
    <location>
        <begin position="397"/>
        <end position="424"/>
    </location>
</feature>
<evidence type="ECO:0000256" key="8">
    <source>
        <dbReference type="ARBA" id="ARBA00023015"/>
    </source>
</evidence>
<protein>
    <submittedName>
        <fullName evidence="16">Zinc finger protein 879</fullName>
    </submittedName>
</protein>
<dbReference type="Proteomes" id="UP000694923">
    <property type="component" value="Unplaced"/>
</dbReference>
<evidence type="ECO:0000256" key="3">
    <source>
        <dbReference type="ARBA" id="ARBA00006991"/>
    </source>
</evidence>
<feature type="domain" description="C2H2-type" evidence="13">
    <location>
        <begin position="257"/>
        <end position="284"/>
    </location>
</feature>
<feature type="domain" description="C2H2-type" evidence="13">
    <location>
        <begin position="285"/>
        <end position="312"/>
    </location>
</feature>
<evidence type="ECO:0000256" key="7">
    <source>
        <dbReference type="ARBA" id="ARBA00022833"/>
    </source>
</evidence>
<dbReference type="Gene3D" id="3.30.160.60">
    <property type="entry name" value="Classic Zinc Finger"/>
    <property type="match status" value="10"/>
</dbReference>
<dbReference type="PROSITE" id="PS50157">
    <property type="entry name" value="ZINC_FINGER_C2H2_2"/>
    <property type="match status" value="10"/>
</dbReference>
<dbReference type="CDD" id="cd07765">
    <property type="entry name" value="KRAB_A-box"/>
    <property type="match status" value="1"/>
</dbReference>
<dbReference type="SUPFAM" id="SSF109640">
    <property type="entry name" value="KRAB domain (Kruppel-associated box)"/>
    <property type="match status" value="1"/>
</dbReference>
<evidence type="ECO:0000313" key="16">
    <source>
        <dbReference type="RefSeq" id="XP_008583473.1"/>
    </source>
</evidence>
<dbReference type="GeneID" id="103600912"/>
<dbReference type="Pfam" id="PF01352">
    <property type="entry name" value="KRAB"/>
    <property type="match status" value="1"/>
</dbReference>
<dbReference type="Pfam" id="PF00096">
    <property type="entry name" value="zf-C2H2"/>
    <property type="match status" value="8"/>
</dbReference>
<keyword evidence="9" id="KW-0238">DNA-binding</keyword>
<keyword evidence="8" id="KW-0805">Transcription regulation</keyword>
<evidence type="ECO:0000256" key="4">
    <source>
        <dbReference type="ARBA" id="ARBA00022723"/>
    </source>
</evidence>
<evidence type="ECO:0000256" key="11">
    <source>
        <dbReference type="ARBA" id="ARBA00023242"/>
    </source>
</evidence>
<keyword evidence="4" id="KW-0479">Metal-binding</keyword>
<dbReference type="SMART" id="SM00349">
    <property type="entry name" value="KRAB"/>
    <property type="match status" value="1"/>
</dbReference>
<feature type="domain" description="KRAB" evidence="14">
    <location>
        <begin position="14"/>
        <end position="85"/>
    </location>
</feature>
<keyword evidence="5" id="KW-0677">Repeat</keyword>
<dbReference type="Pfam" id="PF13465">
    <property type="entry name" value="zf-H2C2_2"/>
    <property type="match status" value="1"/>
</dbReference>
<dbReference type="PANTHER" id="PTHR24404">
    <property type="entry name" value="ZINC FINGER PROTEIN"/>
    <property type="match status" value="1"/>
</dbReference>
<dbReference type="InterPro" id="IPR050589">
    <property type="entry name" value="Ikaros_C2H2-ZF"/>
</dbReference>
<dbReference type="InterPro" id="IPR001909">
    <property type="entry name" value="KRAB"/>
</dbReference>
<evidence type="ECO:0000256" key="12">
    <source>
        <dbReference type="PROSITE-ProRule" id="PRU00042"/>
    </source>
</evidence>
<evidence type="ECO:0000259" key="14">
    <source>
        <dbReference type="PROSITE" id="PS50805"/>
    </source>
</evidence>
<dbReference type="PROSITE" id="PS50805">
    <property type="entry name" value="KRAB"/>
    <property type="match status" value="1"/>
</dbReference>
<evidence type="ECO:0000256" key="6">
    <source>
        <dbReference type="ARBA" id="ARBA00022771"/>
    </source>
</evidence>
<keyword evidence="6 12" id="KW-0863">Zinc-finger</keyword>
<keyword evidence="7" id="KW-0862">Zinc</keyword>
<evidence type="ECO:0000256" key="9">
    <source>
        <dbReference type="ARBA" id="ARBA00023125"/>
    </source>
</evidence>
<dbReference type="Gene3D" id="6.10.140.140">
    <property type="match status" value="1"/>
</dbReference>
<evidence type="ECO:0000256" key="1">
    <source>
        <dbReference type="ARBA" id="ARBA00003767"/>
    </source>
</evidence>
<sequence>MARRLLPAQVQETVTFRDVAVFFSQDEWLCLDSAQRTLYRKVMLENYSNLVSVGILFSKPKVISQLEQGEDPWMVENGVPQGACVDICQLYLQNIPGVPTSFLLHHRMPEPATIFSIQEGAVASYGLLCTCPCSLPPPPGWESLFETRVSKEENEEDMKKLIADGPFDFSLGKTYINVNKLEKRQGKKNKLVRKVLITMKKTCVKEKIFKGIELGKNLGLSSLIRKPRIVSRGRKPRSQQYSILFKQLGVNTVHKCYKCNICGKIFLHSSSLSKHQRIHTGEKLYKCKECRKAFSQSSSLTQHLRVHTGEKPYVCSECGKAFSFTTSLIGHQRMHTGERPYKCKECGKTFKGSSSLNNHQRIHTGEKPYKCTECGRAFSQCSSLIQHHRIHTGEKPYECSQCGKAFTSISRLSRHHRIHTGEKPFHCNECGKVFSYHSALIIHQRIHTGEKPYACKECGKAFSQSSALIQHQRIHTGEKPYKCNELCGKAFRQSSSLMTHMRIHTGEKPYKCKECGKAFSQSSSLTNHQRTHN</sequence>
<keyword evidence="15" id="KW-1185">Reference proteome</keyword>
<feature type="domain" description="C2H2-type" evidence="13">
    <location>
        <begin position="481"/>
        <end position="509"/>
    </location>
</feature>
<feature type="domain" description="C2H2-type" evidence="13">
    <location>
        <begin position="341"/>
        <end position="368"/>
    </location>
</feature>
<evidence type="ECO:0000259" key="13">
    <source>
        <dbReference type="PROSITE" id="PS50157"/>
    </source>
</evidence>
<dbReference type="RefSeq" id="XP_008583473.1">
    <property type="nucleotide sequence ID" value="XM_008585251.1"/>
</dbReference>
<evidence type="ECO:0000313" key="15">
    <source>
        <dbReference type="Proteomes" id="UP000694923"/>
    </source>
</evidence>
<dbReference type="SUPFAM" id="SSF57667">
    <property type="entry name" value="beta-beta-alpha zinc fingers"/>
    <property type="match status" value="6"/>
</dbReference>
<organism evidence="15 16">
    <name type="scientific">Galeopterus variegatus</name>
    <name type="common">Malayan flying lemur</name>
    <name type="synonym">Cynocephalus variegatus</name>
    <dbReference type="NCBI Taxonomy" id="482537"/>
    <lineage>
        <taxon>Eukaryota</taxon>
        <taxon>Metazoa</taxon>
        <taxon>Chordata</taxon>
        <taxon>Craniata</taxon>
        <taxon>Vertebrata</taxon>
        <taxon>Euteleostomi</taxon>
        <taxon>Mammalia</taxon>
        <taxon>Eutheria</taxon>
        <taxon>Euarchontoglires</taxon>
        <taxon>Dermoptera</taxon>
        <taxon>Cynocephalidae</taxon>
        <taxon>Galeopterus</taxon>
    </lineage>
</organism>
<evidence type="ECO:0000256" key="10">
    <source>
        <dbReference type="ARBA" id="ARBA00023163"/>
    </source>
</evidence>